<organism evidence="1 2">
    <name type="scientific">Ktedonobacter racemifer DSM 44963</name>
    <dbReference type="NCBI Taxonomy" id="485913"/>
    <lineage>
        <taxon>Bacteria</taxon>
        <taxon>Bacillati</taxon>
        <taxon>Chloroflexota</taxon>
        <taxon>Ktedonobacteria</taxon>
        <taxon>Ktedonobacterales</taxon>
        <taxon>Ktedonobacteraceae</taxon>
        <taxon>Ktedonobacter</taxon>
    </lineage>
</organism>
<name>D6TIT3_KTERA</name>
<proteinExistence type="predicted"/>
<evidence type="ECO:0000313" key="1">
    <source>
        <dbReference type="EMBL" id="EFH89340.1"/>
    </source>
</evidence>
<evidence type="ECO:0000313" key="2">
    <source>
        <dbReference type="Proteomes" id="UP000004508"/>
    </source>
</evidence>
<dbReference type="EMBL" id="ADVG01000001">
    <property type="protein sequence ID" value="EFH89340.1"/>
    <property type="molecule type" value="Genomic_DNA"/>
</dbReference>
<dbReference type="Proteomes" id="UP000004508">
    <property type="component" value="Unassembled WGS sequence"/>
</dbReference>
<reference evidence="1 2" key="1">
    <citation type="journal article" date="2011" name="Stand. Genomic Sci.">
        <title>Non-contiguous finished genome sequence and contextual data of the filamentous soil bacterium Ktedonobacter racemifer type strain (SOSP1-21).</title>
        <authorList>
            <person name="Chang Y.J."/>
            <person name="Land M."/>
            <person name="Hauser L."/>
            <person name="Chertkov O."/>
            <person name="Del Rio T.G."/>
            <person name="Nolan M."/>
            <person name="Copeland A."/>
            <person name="Tice H."/>
            <person name="Cheng J.F."/>
            <person name="Lucas S."/>
            <person name="Han C."/>
            <person name="Goodwin L."/>
            <person name="Pitluck S."/>
            <person name="Ivanova N."/>
            <person name="Ovchinikova G."/>
            <person name="Pati A."/>
            <person name="Chen A."/>
            <person name="Palaniappan K."/>
            <person name="Mavromatis K."/>
            <person name="Liolios K."/>
            <person name="Brettin T."/>
            <person name="Fiebig A."/>
            <person name="Rohde M."/>
            <person name="Abt B."/>
            <person name="Goker M."/>
            <person name="Detter J.C."/>
            <person name="Woyke T."/>
            <person name="Bristow J."/>
            <person name="Eisen J.A."/>
            <person name="Markowitz V."/>
            <person name="Hugenholtz P."/>
            <person name="Kyrpides N.C."/>
            <person name="Klenk H.P."/>
            <person name="Lapidus A."/>
        </authorList>
    </citation>
    <scope>NUCLEOTIDE SEQUENCE [LARGE SCALE GENOMIC DNA]</scope>
    <source>
        <strain evidence="2">DSM 44963</strain>
    </source>
</reference>
<dbReference type="InParanoid" id="D6TIT3"/>
<keyword evidence="2" id="KW-1185">Reference proteome</keyword>
<dbReference type="STRING" id="485913.Krac_10890"/>
<comment type="caution">
    <text evidence="1">The sequence shown here is derived from an EMBL/GenBank/DDBJ whole genome shotgun (WGS) entry which is preliminary data.</text>
</comment>
<dbReference type="RefSeq" id="WP_007905874.1">
    <property type="nucleotide sequence ID" value="NZ_ADVG01000001.1"/>
</dbReference>
<sequence length="77" mass="9293">MLRIVDCRCRCQCHACDRREVRLFTCIGYEHRFCFTCVHRLDEHWLCVGCMAKWLGVMCKLAIPPEVERWFNEVTRL</sequence>
<gene>
    <name evidence="1" type="ORF">Krac_10890</name>
</gene>
<protein>
    <submittedName>
        <fullName evidence="1">Uncharacterized protein</fullName>
    </submittedName>
</protein>
<dbReference type="AlphaFoldDB" id="D6TIT3"/>
<accession>D6TIT3</accession>